<reference evidence="4 5" key="1">
    <citation type="submission" date="2019-02" db="EMBL/GenBank/DDBJ databases">
        <title>Deep-cultivation of Planctomycetes and their phenomic and genomic characterization uncovers novel biology.</title>
        <authorList>
            <person name="Wiegand S."/>
            <person name="Jogler M."/>
            <person name="Boedeker C."/>
            <person name="Pinto D."/>
            <person name="Vollmers J."/>
            <person name="Rivas-Marin E."/>
            <person name="Kohn T."/>
            <person name="Peeters S.H."/>
            <person name="Heuer A."/>
            <person name="Rast P."/>
            <person name="Oberbeckmann S."/>
            <person name="Bunk B."/>
            <person name="Jeske O."/>
            <person name="Meyerdierks A."/>
            <person name="Storesund J.E."/>
            <person name="Kallscheuer N."/>
            <person name="Luecker S."/>
            <person name="Lage O.M."/>
            <person name="Pohl T."/>
            <person name="Merkel B.J."/>
            <person name="Hornburger P."/>
            <person name="Mueller R.-W."/>
            <person name="Bruemmer F."/>
            <person name="Labrenz M."/>
            <person name="Spormann A.M."/>
            <person name="Op Den Camp H."/>
            <person name="Overmann J."/>
            <person name="Amann R."/>
            <person name="Jetten M.S.M."/>
            <person name="Mascher T."/>
            <person name="Medema M.H."/>
            <person name="Devos D.P."/>
            <person name="Kaster A.-K."/>
            <person name="Ovreas L."/>
            <person name="Rohde M."/>
            <person name="Galperin M.Y."/>
            <person name="Jogler C."/>
        </authorList>
    </citation>
    <scope>NUCLEOTIDE SEQUENCE [LARGE SCALE GENOMIC DNA]</scope>
    <source>
        <strain evidence="4 5">CA54</strain>
    </source>
</reference>
<name>A0A5C6BNS8_9PLAN</name>
<dbReference type="PANTHER" id="PTHR30295">
    <property type="entry name" value="BACTERIOFERRITIN"/>
    <property type="match status" value="1"/>
</dbReference>
<feature type="domain" description="Ferritin-like diiron" evidence="3">
    <location>
        <begin position="97"/>
        <end position="248"/>
    </location>
</feature>
<dbReference type="Proteomes" id="UP000320735">
    <property type="component" value="Unassembled WGS sequence"/>
</dbReference>
<dbReference type="GO" id="GO:0004322">
    <property type="term" value="F:ferroxidase activity"/>
    <property type="evidence" value="ECO:0007669"/>
    <property type="project" value="TreeGrafter"/>
</dbReference>
<gene>
    <name evidence="4" type="ORF">CA54_15340</name>
</gene>
<dbReference type="GO" id="GO:0008199">
    <property type="term" value="F:ferric iron binding"/>
    <property type="evidence" value="ECO:0007669"/>
    <property type="project" value="InterPro"/>
</dbReference>
<dbReference type="GO" id="GO:0005829">
    <property type="term" value="C:cytosol"/>
    <property type="evidence" value="ECO:0007669"/>
    <property type="project" value="TreeGrafter"/>
</dbReference>
<proteinExistence type="predicted"/>
<comment type="caution">
    <text evidence="4">The sequence shown here is derived from an EMBL/GenBank/DDBJ whole genome shotgun (WGS) entry which is preliminary data.</text>
</comment>
<evidence type="ECO:0000259" key="3">
    <source>
        <dbReference type="PROSITE" id="PS50905"/>
    </source>
</evidence>
<dbReference type="PANTHER" id="PTHR30295:SF1">
    <property type="entry name" value="DNA PROTECTION DURING STARVATION PROTEIN"/>
    <property type="match status" value="1"/>
</dbReference>
<keyword evidence="2" id="KW-0408">Iron</keyword>
<dbReference type="InterPro" id="IPR008331">
    <property type="entry name" value="Ferritin_DPS_dom"/>
</dbReference>
<accession>A0A5C6BNS8</accession>
<dbReference type="AlphaFoldDB" id="A0A5C6BNS8"/>
<evidence type="ECO:0000256" key="1">
    <source>
        <dbReference type="ARBA" id="ARBA00022434"/>
    </source>
</evidence>
<dbReference type="PROSITE" id="PS50905">
    <property type="entry name" value="FERRITIN_LIKE"/>
    <property type="match status" value="1"/>
</dbReference>
<evidence type="ECO:0000313" key="4">
    <source>
        <dbReference type="EMBL" id="TWU12709.1"/>
    </source>
</evidence>
<evidence type="ECO:0000313" key="5">
    <source>
        <dbReference type="Proteomes" id="UP000320735"/>
    </source>
</evidence>
<dbReference type="GO" id="GO:0006879">
    <property type="term" value="P:intracellular iron ion homeostasis"/>
    <property type="evidence" value="ECO:0007669"/>
    <property type="project" value="UniProtKB-KW"/>
</dbReference>
<dbReference type="InterPro" id="IPR012347">
    <property type="entry name" value="Ferritin-like"/>
</dbReference>
<dbReference type="GO" id="GO:0020037">
    <property type="term" value="F:heme binding"/>
    <property type="evidence" value="ECO:0007669"/>
    <property type="project" value="TreeGrafter"/>
</dbReference>
<sequence length="248" mass="27802">MTGNYEFLISDACPKQHQLGHYSEFIACMLGTSLCTPQGVTAAFFGGIEVKIPRHISPFQSERWRRSCRTDGGLYNRGHNKHAGFKFNAEEDSTMSDDVRKKIIEELKVAYWMEIETVMNYIANSINLDGVRAEEIKKALAADVQEELGHAQVLARRIKTIGGEVPGSQAFVASQDTLQPTSDHTDVMSVIKGVIAAEDGAIKQYNKLIQLCDGEDYVTQDLCITSLADEEEHRRDFLGYLTEYEQRS</sequence>
<keyword evidence="1" id="KW-0409">Iron storage</keyword>
<protein>
    <submittedName>
        <fullName evidence="4">Ferritin-like domain protein</fullName>
    </submittedName>
</protein>
<dbReference type="Gene3D" id="1.20.1260.10">
    <property type="match status" value="1"/>
</dbReference>
<organism evidence="4 5">
    <name type="scientific">Symmachiella macrocystis</name>
    <dbReference type="NCBI Taxonomy" id="2527985"/>
    <lineage>
        <taxon>Bacteria</taxon>
        <taxon>Pseudomonadati</taxon>
        <taxon>Planctomycetota</taxon>
        <taxon>Planctomycetia</taxon>
        <taxon>Planctomycetales</taxon>
        <taxon>Planctomycetaceae</taxon>
        <taxon>Symmachiella</taxon>
    </lineage>
</organism>
<dbReference type="Pfam" id="PF00210">
    <property type="entry name" value="Ferritin"/>
    <property type="match status" value="1"/>
</dbReference>
<dbReference type="InterPro" id="IPR009078">
    <property type="entry name" value="Ferritin-like_SF"/>
</dbReference>
<dbReference type="EMBL" id="SJPP01000001">
    <property type="protein sequence ID" value="TWU12709.1"/>
    <property type="molecule type" value="Genomic_DNA"/>
</dbReference>
<keyword evidence="5" id="KW-1185">Reference proteome</keyword>
<dbReference type="SUPFAM" id="SSF47240">
    <property type="entry name" value="Ferritin-like"/>
    <property type="match status" value="1"/>
</dbReference>
<evidence type="ECO:0000256" key="2">
    <source>
        <dbReference type="ARBA" id="ARBA00023004"/>
    </source>
</evidence>
<dbReference type="InterPro" id="IPR009040">
    <property type="entry name" value="Ferritin-like_diiron"/>
</dbReference>